<dbReference type="GO" id="GO:0005851">
    <property type="term" value="C:eukaryotic translation initiation factor 2B complex"/>
    <property type="evidence" value="ECO:0007669"/>
    <property type="project" value="TreeGrafter"/>
</dbReference>
<dbReference type="VEuPathDB" id="PlasmoDB:PmUG01_14048700"/>
<dbReference type="SUPFAM" id="SSF51161">
    <property type="entry name" value="Trimeric LpxA-like enzymes"/>
    <property type="match status" value="1"/>
</dbReference>
<dbReference type="GeneID" id="39871798"/>
<comment type="subunit">
    <text evidence="8">Component of the translation initiation factor 2B (eIF2B) complex which is a heterodecamer of two sets of five different subunits: alpha, beta, gamma, delta and epsilon. Subunits alpha, beta and delta comprise a regulatory subcomplex and subunits epsilon and gamma comprise a catalytic subcomplex. Within the complex, the hexameric regulatory complex resides at the center, with the two heterodimeric catalytic subcomplexes bound on opposite sides.</text>
</comment>
<evidence type="ECO:0000313" key="12">
    <source>
        <dbReference type="Proteomes" id="UP000219813"/>
    </source>
</evidence>
<dbReference type="Gene3D" id="3.90.550.10">
    <property type="entry name" value="Spore Coat Polysaccharide Biosynthesis Protein SpsA, Chain A"/>
    <property type="match status" value="1"/>
</dbReference>
<feature type="domain" description="W2" evidence="10">
    <location>
        <begin position="717"/>
        <end position="885"/>
    </location>
</feature>
<keyword evidence="5" id="KW-0648">Protein biosynthesis</keyword>
<dbReference type="GO" id="GO:0003743">
    <property type="term" value="F:translation initiation factor activity"/>
    <property type="evidence" value="ECO:0007669"/>
    <property type="project" value="TreeGrafter"/>
</dbReference>
<dbReference type="Gene3D" id="1.25.40.180">
    <property type="match status" value="1"/>
</dbReference>
<dbReference type="SUPFAM" id="SSF53448">
    <property type="entry name" value="Nucleotide-diphospho-sugar transferases"/>
    <property type="match status" value="1"/>
</dbReference>
<evidence type="ECO:0000256" key="6">
    <source>
        <dbReference type="ARBA" id="ARBA00044144"/>
    </source>
</evidence>
<dbReference type="RefSeq" id="XP_028864382.1">
    <property type="nucleotide sequence ID" value="XM_029008054.1"/>
</dbReference>
<evidence type="ECO:0000256" key="1">
    <source>
        <dbReference type="ARBA" id="ARBA00004514"/>
    </source>
</evidence>
<dbReference type="Pfam" id="PF25084">
    <property type="entry name" value="LbH_EIF2B"/>
    <property type="match status" value="1"/>
</dbReference>
<comment type="subcellular location">
    <subcellularLocation>
        <location evidence="1">Cytoplasm</location>
        <location evidence="1">Cytosol</location>
    </subcellularLocation>
</comment>
<sequence>MNLCEFVGKMKKEVDFNLCYDEEKKSLIGLLIENNFDEIYEPLTTESLRFFLPLNGVCLIDYQLHFFRQNNIKKIYIVVTHHEKELLKYIENLQRCKKKYHDLDIEIIKMNKKIKTLGDVLRDFKTCVEIYNDVLLLLSDTIPIANIKEIIKAHFTNKEKCKNQIMTLILSHCTDENKSLNDDFVIAYDNFTFKLLLFESLKNKNYLIITNEIFDEVNTKDKKTLKRDEKLPQLKIGDNKELNLGSFNLNTSTNSIIISYDLVLPNIFIITPQVFKLFEDNFDYQCMRKDFIYNILKQEIKIEEIYVHELNNDYNYTECNQIITTLSDFRIYFKFFKTLIERNIHPFLSNANHLLPDFPKIIFSEPGLYKSKSATINDTCKLLKIVLIESYTEILENSTIENSVICKNCKIGKNVKITNSIIGKNSIIKDNVIILSSYISENTIINDNVFIDECCVIGRNMHIPSDVKIDKYTRLSIYKYLKDKLKLEKKNIEDDTLNGWSKKRSIELNSTEHTIQQEHISVKVEREDNTFIEIPNETYNKAVISDLCVERGEEIDANKVKGEKDPKKDKEQVYAEKEEEYVNTQKEEENMYIENKKKDVSAEKEEKDSTFENNECNIFNSEPFEISNYVVKTKYTDDQLRLFSLIGNVENYIKLKIPSSSEYDSEQDTEEESIYSTSKIYTSLSDTNVSDKEDESNSMNSLNLNDVNNHFNKINIENEKLTFSNEISLLCKEAIEKPQFMSHKILEMKSFRLSLNYTDLDIIISFFPIVWDFMNKLEFDKNTWVDNFDNVKLDLLFSSFLLDDQLYYETVYGLILNYSKKQYLKDNVKNSIYGPDKLCGAFEYIYHSDIFEFNYFNEWINKNESDDYLTNNKRLKAFAEWLSEE</sequence>
<dbReference type="InterPro" id="IPR003307">
    <property type="entry name" value="W2_domain"/>
</dbReference>
<dbReference type="Gene3D" id="2.160.10.10">
    <property type="entry name" value="Hexapeptide repeat proteins"/>
    <property type="match status" value="1"/>
</dbReference>
<dbReference type="InterPro" id="IPR011004">
    <property type="entry name" value="Trimer_LpxA-like_sf"/>
</dbReference>
<feature type="compositionally biased region" description="Basic and acidic residues" evidence="9">
    <location>
        <begin position="585"/>
        <end position="610"/>
    </location>
</feature>
<dbReference type="Proteomes" id="UP000219813">
    <property type="component" value="Chromosome 14"/>
</dbReference>
<dbReference type="InterPro" id="IPR051956">
    <property type="entry name" value="eIF2B_epsilon"/>
</dbReference>
<keyword evidence="12" id="KW-1185">Reference proteome</keyword>
<feature type="region of interest" description="Disordered" evidence="9">
    <location>
        <begin position="560"/>
        <end position="611"/>
    </location>
</feature>
<dbReference type="SUPFAM" id="SSF48371">
    <property type="entry name" value="ARM repeat"/>
    <property type="match status" value="1"/>
</dbReference>
<proteinExistence type="inferred from homology"/>
<reference evidence="11 12" key="1">
    <citation type="submission" date="2016-06" db="EMBL/GenBank/DDBJ databases">
        <authorList>
            <consortium name="Pathogen Informatics"/>
        </authorList>
    </citation>
    <scope>NUCLEOTIDE SEQUENCE [LARGE SCALE GENOMIC DNA]</scope>
</reference>
<evidence type="ECO:0000256" key="3">
    <source>
        <dbReference type="ARBA" id="ARBA00022490"/>
    </source>
</evidence>
<dbReference type="EMBL" id="LT594635">
    <property type="protein sequence ID" value="SCP03429.1"/>
    <property type="molecule type" value="Genomic_DNA"/>
</dbReference>
<name>A0A1D3TER1_PLAMA</name>
<dbReference type="PANTHER" id="PTHR45887">
    <property type="entry name" value="TRANSLATION INITIATION FACTOR EIF-2B SUBUNIT EPSILON"/>
    <property type="match status" value="1"/>
</dbReference>
<feature type="compositionally biased region" description="Basic and acidic residues" evidence="9">
    <location>
        <begin position="560"/>
        <end position="576"/>
    </location>
</feature>
<dbReference type="GO" id="GO:0031369">
    <property type="term" value="F:translation initiation factor binding"/>
    <property type="evidence" value="ECO:0007669"/>
    <property type="project" value="TreeGrafter"/>
</dbReference>
<evidence type="ECO:0000256" key="2">
    <source>
        <dbReference type="ARBA" id="ARBA00007878"/>
    </source>
</evidence>
<keyword evidence="3" id="KW-0963">Cytoplasm</keyword>
<dbReference type="InterPro" id="IPR029044">
    <property type="entry name" value="Nucleotide-diphossugar_trans"/>
</dbReference>
<evidence type="ECO:0000256" key="4">
    <source>
        <dbReference type="ARBA" id="ARBA00022540"/>
    </source>
</evidence>
<dbReference type="OrthoDB" id="424572at2759"/>
<dbReference type="AlphaFoldDB" id="A0A1D3TER1"/>
<protein>
    <recommendedName>
        <fullName evidence="6">Translation initiation factor eIF2B subunit epsilon</fullName>
    </recommendedName>
    <alternativeName>
        <fullName evidence="7">eIF2B GDP-GTP exchange factor subunit epsilon</fullName>
    </alternativeName>
</protein>
<evidence type="ECO:0000256" key="9">
    <source>
        <dbReference type="SAM" id="MobiDB-lite"/>
    </source>
</evidence>
<dbReference type="OMA" id="IVVTHHE"/>
<evidence type="ECO:0000259" key="10">
    <source>
        <dbReference type="PROSITE" id="PS51363"/>
    </source>
</evidence>
<evidence type="ECO:0000256" key="5">
    <source>
        <dbReference type="ARBA" id="ARBA00022917"/>
    </source>
</evidence>
<organism evidence="11 12">
    <name type="scientific">Plasmodium malariae</name>
    <dbReference type="NCBI Taxonomy" id="5858"/>
    <lineage>
        <taxon>Eukaryota</taxon>
        <taxon>Sar</taxon>
        <taxon>Alveolata</taxon>
        <taxon>Apicomplexa</taxon>
        <taxon>Aconoidasida</taxon>
        <taxon>Haemosporida</taxon>
        <taxon>Plasmodiidae</taxon>
        <taxon>Plasmodium</taxon>
        <taxon>Plasmodium (Plasmodium)</taxon>
    </lineage>
</organism>
<dbReference type="InterPro" id="IPR016024">
    <property type="entry name" value="ARM-type_fold"/>
</dbReference>
<gene>
    <name evidence="11" type="primary">PmUG01_14048700</name>
    <name evidence="11" type="ORF">PMUG01_14048700</name>
</gene>
<evidence type="ECO:0000313" key="11">
    <source>
        <dbReference type="EMBL" id="SCP03429.1"/>
    </source>
</evidence>
<comment type="similarity">
    <text evidence="2">Belongs to the eIF-2B gamma/epsilon subunits family.</text>
</comment>
<keyword evidence="4" id="KW-0396">Initiation factor</keyword>
<dbReference type="PROSITE" id="PS51363">
    <property type="entry name" value="W2"/>
    <property type="match status" value="1"/>
</dbReference>
<accession>A0A1D3TER1</accession>
<dbReference type="GO" id="GO:0005085">
    <property type="term" value="F:guanyl-nucleotide exchange factor activity"/>
    <property type="evidence" value="ECO:0007669"/>
    <property type="project" value="TreeGrafter"/>
</dbReference>
<dbReference type="PANTHER" id="PTHR45887:SF1">
    <property type="entry name" value="TRANSLATION INITIATION FACTOR EIF-2B SUBUNIT EPSILON"/>
    <property type="match status" value="1"/>
</dbReference>
<evidence type="ECO:0000256" key="8">
    <source>
        <dbReference type="ARBA" id="ARBA00046432"/>
    </source>
</evidence>
<dbReference type="InterPro" id="IPR056764">
    <property type="entry name" value="LbH_EIF2B3/5"/>
</dbReference>
<dbReference type="KEGG" id="pmal:PMUG01_14048700"/>
<evidence type="ECO:0000256" key="7">
    <source>
        <dbReference type="ARBA" id="ARBA00044345"/>
    </source>
</evidence>